<protein>
    <submittedName>
        <fullName evidence="5">MarR family transcriptional regulator</fullName>
    </submittedName>
</protein>
<organism evidence="5 6">
    <name type="scientific">Parasphingopyxis lamellibrachiae</name>
    <dbReference type="NCBI Taxonomy" id="680125"/>
    <lineage>
        <taxon>Bacteria</taxon>
        <taxon>Pseudomonadati</taxon>
        <taxon>Pseudomonadota</taxon>
        <taxon>Alphaproteobacteria</taxon>
        <taxon>Sphingomonadales</taxon>
        <taxon>Sphingomonadaceae</taxon>
        <taxon>Parasphingopyxis</taxon>
    </lineage>
</organism>
<dbReference type="RefSeq" id="WP_116234704.1">
    <property type="nucleotide sequence ID" value="NZ_QRDP01000004.1"/>
</dbReference>
<reference evidence="5 6" key="1">
    <citation type="submission" date="2018-07" db="EMBL/GenBank/DDBJ databases">
        <title>Genomic Encyclopedia of Type Strains, Phase IV (KMG-IV): sequencing the most valuable type-strain genomes for metagenomic binning, comparative biology and taxonomic classification.</title>
        <authorList>
            <person name="Goeker M."/>
        </authorList>
    </citation>
    <scope>NUCLEOTIDE SEQUENCE [LARGE SCALE GENOMIC DNA]</scope>
    <source>
        <strain evidence="5 6">DSM 26725</strain>
    </source>
</reference>
<dbReference type="GO" id="GO:0006950">
    <property type="term" value="P:response to stress"/>
    <property type="evidence" value="ECO:0007669"/>
    <property type="project" value="TreeGrafter"/>
</dbReference>
<dbReference type="GO" id="GO:0003700">
    <property type="term" value="F:DNA-binding transcription factor activity"/>
    <property type="evidence" value="ECO:0007669"/>
    <property type="project" value="InterPro"/>
</dbReference>
<dbReference type="PROSITE" id="PS50995">
    <property type="entry name" value="HTH_MARR_2"/>
    <property type="match status" value="1"/>
</dbReference>
<feature type="domain" description="HTH marR-type" evidence="4">
    <location>
        <begin position="1"/>
        <end position="133"/>
    </location>
</feature>
<keyword evidence="6" id="KW-1185">Reference proteome</keyword>
<dbReference type="GO" id="GO:0003677">
    <property type="term" value="F:DNA binding"/>
    <property type="evidence" value="ECO:0007669"/>
    <property type="project" value="UniProtKB-KW"/>
</dbReference>
<dbReference type="InterPro" id="IPR023187">
    <property type="entry name" value="Tscrpt_reg_MarR-type_CS"/>
</dbReference>
<dbReference type="Pfam" id="PF12802">
    <property type="entry name" value="MarR_2"/>
    <property type="match status" value="1"/>
</dbReference>
<evidence type="ECO:0000256" key="3">
    <source>
        <dbReference type="ARBA" id="ARBA00023163"/>
    </source>
</evidence>
<dbReference type="PRINTS" id="PR00598">
    <property type="entry name" value="HTHMARR"/>
</dbReference>
<evidence type="ECO:0000256" key="2">
    <source>
        <dbReference type="ARBA" id="ARBA00023125"/>
    </source>
</evidence>
<dbReference type="Gene3D" id="1.10.10.10">
    <property type="entry name" value="Winged helix-like DNA-binding domain superfamily/Winged helix DNA-binding domain"/>
    <property type="match status" value="1"/>
</dbReference>
<dbReference type="SUPFAM" id="SSF46785">
    <property type="entry name" value="Winged helix' DNA-binding domain"/>
    <property type="match status" value="1"/>
</dbReference>
<dbReference type="EMBL" id="QRDP01000004">
    <property type="protein sequence ID" value="RED15149.1"/>
    <property type="molecule type" value="Genomic_DNA"/>
</dbReference>
<dbReference type="InterPro" id="IPR036390">
    <property type="entry name" value="WH_DNA-bd_sf"/>
</dbReference>
<gene>
    <name evidence="5" type="ORF">DFR46_0136</name>
</gene>
<dbReference type="PANTHER" id="PTHR33164">
    <property type="entry name" value="TRANSCRIPTIONAL REGULATOR, MARR FAMILY"/>
    <property type="match status" value="1"/>
</dbReference>
<evidence type="ECO:0000256" key="1">
    <source>
        <dbReference type="ARBA" id="ARBA00023015"/>
    </source>
</evidence>
<evidence type="ECO:0000313" key="5">
    <source>
        <dbReference type="EMBL" id="RED15149.1"/>
    </source>
</evidence>
<comment type="caution">
    <text evidence="5">The sequence shown here is derived from an EMBL/GenBank/DDBJ whole genome shotgun (WGS) entry which is preliminary data.</text>
</comment>
<keyword evidence="1" id="KW-0805">Transcription regulation</keyword>
<dbReference type="PROSITE" id="PS01117">
    <property type="entry name" value="HTH_MARR_1"/>
    <property type="match status" value="1"/>
</dbReference>
<dbReference type="SMART" id="SM00347">
    <property type="entry name" value="HTH_MARR"/>
    <property type="match status" value="1"/>
</dbReference>
<evidence type="ECO:0000259" key="4">
    <source>
        <dbReference type="PROSITE" id="PS50995"/>
    </source>
</evidence>
<dbReference type="OrthoDB" id="5522755at2"/>
<evidence type="ECO:0000313" key="6">
    <source>
        <dbReference type="Proteomes" id="UP000256310"/>
    </source>
</evidence>
<dbReference type="InterPro" id="IPR039422">
    <property type="entry name" value="MarR/SlyA-like"/>
</dbReference>
<dbReference type="Proteomes" id="UP000256310">
    <property type="component" value="Unassembled WGS sequence"/>
</dbReference>
<proteinExistence type="predicted"/>
<keyword evidence="3" id="KW-0804">Transcription</keyword>
<accession>A0A3D9FBE0</accession>
<sequence>MVTPISTLVERLARLVQNDSHTGGLLPSQWEALRYVERANRFSSSPGALAVYLGLTKGTVSQTIKVLAGKGLVRKAPTLADRRAVKLELTAKGRETLKNDPIQEMQDCIDALPAGDRNSMETALENLLRDMLKNRLGRPFGICRSCRYFRRDHETGAPHLCSLLDEPLSNDDSNLICIEQTEEAEHPDSS</sequence>
<dbReference type="InterPro" id="IPR036388">
    <property type="entry name" value="WH-like_DNA-bd_sf"/>
</dbReference>
<dbReference type="PANTHER" id="PTHR33164:SF89">
    <property type="entry name" value="MARR FAMILY REGULATORY PROTEIN"/>
    <property type="match status" value="1"/>
</dbReference>
<name>A0A3D9FBE0_9SPHN</name>
<dbReference type="InterPro" id="IPR000835">
    <property type="entry name" value="HTH_MarR-typ"/>
</dbReference>
<dbReference type="AlphaFoldDB" id="A0A3D9FBE0"/>
<keyword evidence="2" id="KW-0238">DNA-binding</keyword>